<proteinExistence type="predicted"/>
<dbReference type="InterPro" id="IPR016813">
    <property type="entry name" value="NADH_Ub_cplx-1_21kDa"/>
</dbReference>
<evidence type="ECO:0008006" key="4">
    <source>
        <dbReference type="Google" id="ProtNLM"/>
    </source>
</evidence>
<dbReference type="PANTHER" id="PTHR37325:SF1">
    <property type="entry name" value="OXIDOREDUCTASE 21 KDA SUBUNIT, PUTATIVE (AFU_ORTHOLOGUE AFUA_4G05910)-RELATED"/>
    <property type="match status" value="1"/>
</dbReference>
<dbReference type="PANTHER" id="PTHR37325">
    <property type="entry name" value="OXIDOREDUCTASE 21 KDA SUBUNIT, PUTATIVE (AFU_ORTHOLOGUE AFUA_4G05910)-RELATED"/>
    <property type="match status" value="1"/>
</dbReference>
<evidence type="ECO:0000256" key="1">
    <source>
        <dbReference type="SAM" id="MobiDB-lite"/>
    </source>
</evidence>
<evidence type="ECO:0000313" key="3">
    <source>
        <dbReference type="Proteomes" id="UP001590951"/>
    </source>
</evidence>
<comment type="caution">
    <text evidence="2">The sequence shown here is derived from an EMBL/GenBank/DDBJ whole genome shotgun (WGS) entry which is preliminary data.</text>
</comment>
<dbReference type="Proteomes" id="UP001590951">
    <property type="component" value="Unassembled WGS sequence"/>
</dbReference>
<dbReference type="CDD" id="cd22849">
    <property type="entry name" value="NuzM"/>
    <property type="match status" value="1"/>
</dbReference>
<protein>
    <recommendedName>
        <fullName evidence="4">NADH dehydrogenase [ubiquinone] 1 alpha subcomplex subunit 7</fullName>
    </recommendedName>
</protein>
<dbReference type="EMBL" id="JBHFEH010000034">
    <property type="protein sequence ID" value="KAL2051560.1"/>
    <property type="molecule type" value="Genomic_DNA"/>
</dbReference>
<evidence type="ECO:0000313" key="2">
    <source>
        <dbReference type="EMBL" id="KAL2051560.1"/>
    </source>
</evidence>
<gene>
    <name evidence="2" type="ORF">ABVK25_008222</name>
</gene>
<name>A0ABR4B0Y6_9LECA</name>
<accession>A0ABR4B0Y6</accession>
<feature type="region of interest" description="Disordered" evidence="1">
    <location>
        <begin position="44"/>
        <end position="77"/>
    </location>
</feature>
<keyword evidence="3" id="KW-1185">Reference proteome</keyword>
<organism evidence="2 3">
    <name type="scientific">Lepraria finkii</name>
    <dbReference type="NCBI Taxonomy" id="1340010"/>
    <lineage>
        <taxon>Eukaryota</taxon>
        <taxon>Fungi</taxon>
        <taxon>Dikarya</taxon>
        <taxon>Ascomycota</taxon>
        <taxon>Pezizomycotina</taxon>
        <taxon>Lecanoromycetes</taxon>
        <taxon>OSLEUM clade</taxon>
        <taxon>Lecanoromycetidae</taxon>
        <taxon>Lecanorales</taxon>
        <taxon>Lecanorineae</taxon>
        <taxon>Stereocaulaceae</taxon>
        <taxon>Lepraria</taxon>
    </lineage>
</organism>
<sequence>MATNAGAGAARQLASARKATAVWKKYTVQSHGVWDRIRRALAVDPDRSTGVPLNPQYRNPPPGANPPEAYDDPVTVPSGDIAENAYYKRDTRRSYPRLSVVKQADVVGLLSVGSKANPNEDVLQIGDAGTKQLVQVKQEGEEKGLAAFFEKENNGTVGIFGPDGLPPFPSGMSRTSPVGGRKYVMDAERDQGYPEEYPCRTFV</sequence>
<dbReference type="PIRSF" id="PIRSF022976">
    <property type="entry name" value="NADH_Oxi_21kDa"/>
    <property type="match status" value="1"/>
</dbReference>
<reference evidence="2 3" key="1">
    <citation type="submission" date="2024-09" db="EMBL/GenBank/DDBJ databases">
        <title>Rethinking Asexuality: The Enigmatic Case of Functional Sexual Genes in Lepraria (Stereocaulaceae).</title>
        <authorList>
            <person name="Doellman M."/>
            <person name="Sun Y."/>
            <person name="Barcenas-Pena A."/>
            <person name="Lumbsch H.T."/>
            <person name="Grewe F."/>
        </authorList>
    </citation>
    <scope>NUCLEOTIDE SEQUENCE [LARGE SCALE GENOMIC DNA]</scope>
    <source>
        <strain evidence="2 3">Grewe 0041</strain>
    </source>
</reference>